<dbReference type="AlphaFoldDB" id="A0A3L0VY01"/>
<proteinExistence type="predicted"/>
<comment type="caution">
    <text evidence="1">The sequence shown here is derived from an EMBL/GenBank/DDBJ whole genome shotgun (WGS) entry which is preliminary data.</text>
</comment>
<reference evidence="1" key="1">
    <citation type="submission" date="2018-10" db="EMBL/GenBank/DDBJ databases">
        <authorList>
            <consortium name="NARMS: The National Antimicrobial Resistance Monitoring System"/>
        </authorList>
    </citation>
    <scope>NUCLEOTIDE SEQUENCE [LARGE SCALE GENOMIC DNA]</scope>
    <source>
        <strain evidence="1">CVM N17EC0388</strain>
    </source>
</reference>
<evidence type="ECO:0000313" key="1">
    <source>
        <dbReference type="EMBL" id="MHO04618.1"/>
    </source>
</evidence>
<sequence length="225" mass="25919">MEGCSMSQHFPIVPYDPFIAAVAFANRYVLEKKRLGKSLPEHPYAKAFFKGLTGESQISAKQIQKLIPEYKPRGYGSKESILSALDICIMSNGGSYPMPLSTWVRDRLFPEARHRQNQRWQHRSELSSWQSSRVSHKKKTESQRVKDVNKEAAWDALKDLPCTALKGWFNQWASSDDSEPMLDEQAAISLLNRWFDLHVKSDWGFSDLYYNMSPGMILWDLSQPE</sequence>
<name>A0A3L0VY01_ECOLX</name>
<organism evidence="1">
    <name type="scientific">Escherichia coli</name>
    <dbReference type="NCBI Taxonomy" id="562"/>
    <lineage>
        <taxon>Bacteria</taxon>
        <taxon>Pseudomonadati</taxon>
        <taxon>Pseudomonadota</taxon>
        <taxon>Gammaproteobacteria</taxon>
        <taxon>Enterobacterales</taxon>
        <taxon>Enterobacteriaceae</taxon>
        <taxon>Escherichia</taxon>
    </lineage>
</organism>
<accession>A0A3L0VY01</accession>
<gene>
    <name evidence="1" type="ORF">D9F05_09560</name>
</gene>
<dbReference type="InterPro" id="IPR009713">
    <property type="entry name" value="Uncharacterised_PsiA"/>
</dbReference>
<dbReference type="EMBL" id="RNRV01000013">
    <property type="protein sequence ID" value="MHO04618.1"/>
    <property type="molecule type" value="Genomic_DNA"/>
</dbReference>
<dbReference type="Pfam" id="PF06952">
    <property type="entry name" value="PsiA"/>
    <property type="match status" value="1"/>
</dbReference>
<protein>
    <submittedName>
        <fullName evidence="1">Uncharacterized protein</fullName>
    </submittedName>
</protein>